<evidence type="ECO:0000256" key="1">
    <source>
        <dbReference type="ARBA" id="ARBA00004496"/>
    </source>
</evidence>
<feature type="compositionally biased region" description="Basic residues" evidence="3">
    <location>
        <begin position="151"/>
        <end position="161"/>
    </location>
</feature>
<evidence type="ECO:0000256" key="3">
    <source>
        <dbReference type="SAM" id="MobiDB-lite"/>
    </source>
</evidence>
<dbReference type="GO" id="GO:0005634">
    <property type="term" value="C:nucleus"/>
    <property type="evidence" value="ECO:0007669"/>
    <property type="project" value="TreeGrafter"/>
</dbReference>
<dbReference type="EMBL" id="MN739966">
    <property type="protein sequence ID" value="QHT80255.1"/>
    <property type="molecule type" value="Genomic_DNA"/>
</dbReference>
<feature type="region of interest" description="Disordered" evidence="3">
    <location>
        <begin position="97"/>
        <end position="161"/>
    </location>
</feature>
<dbReference type="CDD" id="cd04458">
    <property type="entry name" value="CSP_CDS"/>
    <property type="match status" value="1"/>
</dbReference>
<comment type="subcellular location">
    <subcellularLocation>
        <location evidence="1">Cytoplasm</location>
    </subcellularLocation>
</comment>
<dbReference type="SUPFAM" id="SSF50249">
    <property type="entry name" value="Nucleic acid-binding proteins"/>
    <property type="match status" value="1"/>
</dbReference>
<dbReference type="PANTHER" id="PTHR46109">
    <property type="entry name" value="PROTEIN LIN-28"/>
    <property type="match status" value="1"/>
</dbReference>
<evidence type="ECO:0000256" key="2">
    <source>
        <dbReference type="ARBA" id="ARBA00022490"/>
    </source>
</evidence>
<dbReference type="PRINTS" id="PR00050">
    <property type="entry name" value="COLDSHOCK"/>
</dbReference>
<organism evidence="5">
    <name type="scientific">viral metagenome</name>
    <dbReference type="NCBI Taxonomy" id="1070528"/>
    <lineage>
        <taxon>unclassified sequences</taxon>
        <taxon>metagenomes</taxon>
        <taxon>organismal metagenomes</taxon>
    </lineage>
</organism>
<dbReference type="InterPro" id="IPR012340">
    <property type="entry name" value="NA-bd_OB-fold"/>
</dbReference>
<dbReference type="AlphaFoldDB" id="A0A6C0HJC9"/>
<dbReference type="PANTHER" id="PTHR46109:SF1">
    <property type="entry name" value="PROTEIN LIN-28 HOMOLOG"/>
    <property type="match status" value="1"/>
</dbReference>
<dbReference type="InterPro" id="IPR051373">
    <property type="entry name" value="Lin-28_RNA-binding"/>
</dbReference>
<dbReference type="PROSITE" id="PS51857">
    <property type="entry name" value="CSD_2"/>
    <property type="match status" value="1"/>
</dbReference>
<dbReference type="Gene3D" id="2.40.50.140">
    <property type="entry name" value="Nucleic acid-binding proteins"/>
    <property type="match status" value="1"/>
</dbReference>
<dbReference type="Pfam" id="PF00313">
    <property type="entry name" value="CSD"/>
    <property type="match status" value="1"/>
</dbReference>
<evidence type="ECO:0000259" key="4">
    <source>
        <dbReference type="PROSITE" id="PS51857"/>
    </source>
</evidence>
<reference evidence="5" key="1">
    <citation type="journal article" date="2020" name="Nature">
        <title>Giant virus diversity and host interactions through global metagenomics.</title>
        <authorList>
            <person name="Schulz F."/>
            <person name="Roux S."/>
            <person name="Paez-Espino D."/>
            <person name="Jungbluth S."/>
            <person name="Walsh D.A."/>
            <person name="Denef V.J."/>
            <person name="McMahon K.D."/>
            <person name="Konstantinidis K.T."/>
            <person name="Eloe-Fadrosh E.A."/>
            <person name="Kyrpides N.C."/>
            <person name="Woyke T."/>
        </authorList>
    </citation>
    <scope>NUCLEOTIDE SEQUENCE</scope>
    <source>
        <strain evidence="5">GVMAG-M-3300023184-120</strain>
    </source>
</reference>
<keyword evidence="2" id="KW-0963">Cytoplasm</keyword>
<sequence>MQQPESTESKPRRYMGQVKWFNNKAGYGFITTTLDGSNTNDIFAHYTTIQVNNTQYKYLVQGEYVEFSLSTSVNDTHEFQATHITGMNNGRLMCETRQISRRLPREGDGSEQEPRPVKRVQRASSGTTPKTPRASADMKSSDGFESVTRGKGLKKVRKQQV</sequence>
<evidence type="ECO:0000313" key="5">
    <source>
        <dbReference type="EMBL" id="QHT80255.1"/>
    </source>
</evidence>
<feature type="compositionally biased region" description="Basic and acidic residues" evidence="3">
    <location>
        <begin position="103"/>
        <end position="116"/>
    </location>
</feature>
<dbReference type="GO" id="GO:0031054">
    <property type="term" value="P:pre-miRNA processing"/>
    <property type="evidence" value="ECO:0007669"/>
    <property type="project" value="TreeGrafter"/>
</dbReference>
<dbReference type="GO" id="GO:0003729">
    <property type="term" value="F:mRNA binding"/>
    <property type="evidence" value="ECO:0007669"/>
    <property type="project" value="TreeGrafter"/>
</dbReference>
<name>A0A6C0HJC9_9ZZZZ</name>
<accession>A0A6C0HJC9</accession>
<dbReference type="GO" id="GO:0005737">
    <property type="term" value="C:cytoplasm"/>
    <property type="evidence" value="ECO:0007669"/>
    <property type="project" value="UniProtKB-SubCell"/>
</dbReference>
<feature type="domain" description="CSD" evidence="4">
    <location>
        <begin position="13"/>
        <end position="86"/>
    </location>
</feature>
<proteinExistence type="predicted"/>
<protein>
    <recommendedName>
        <fullName evidence="4">CSD domain-containing protein</fullName>
    </recommendedName>
</protein>
<dbReference type="InterPro" id="IPR002059">
    <property type="entry name" value="CSP_DNA-bd"/>
</dbReference>